<dbReference type="PANTHER" id="PTHR33240:SF17">
    <property type="entry name" value="EUKARYOTIC PEPTIDE CHAIN RELEASE FACTOR GTP-BINDING SUBUNIT-LIKE"/>
    <property type="match status" value="1"/>
</dbReference>
<evidence type="ECO:0000256" key="1">
    <source>
        <dbReference type="SAM" id="MobiDB-lite"/>
    </source>
</evidence>
<feature type="region of interest" description="Disordered" evidence="1">
    <location>
        <begin position="332"/>
        <end position="351"/>
    </location>
</feature>
<organism evidence="2 3">
    <name type="scientific">Carnegiea gigantea</name>
    <dbReference type="NCBI Taxonomy" id="171969"/>
    <lineage>
        <taxon>Eukaryota</taxon>
        <taxon>Viridiplantae</taxon>
        <taxon>Streptophyta</taxon>
        <taxon>Embryophyta</taxon>
        <taxon>Tracheophyta</taxon>
        <taxon>Spermatophyta</taxon>
        <taxon>Magnoliopsida</taxon>
        <taxon>eudicotyledons</taxon>
        <taxon>Gunneridae</taxon>
        <taxon>Pentapetalae</taxon>
        <taxon>Caryophyllales</taxon>
        <taxon>Cactineae</taxon>
        <taxon>Cactaceae</taxon>
        <taxon>Cactoideae</taxon>
        <taxon>Echinocereeae</taxon>
        <taxon>Carnegiea</taxon>
    </lineage>
</organism>
<sequence length="442" mass="49005">MTNAITRQASEQVRRAMEAANSARTVPHFDCLPVHEGEPSHRPERMSSPHYIERALERPALYGAARTTRGHGTHRPPHTRGNCQVSDWFYALRNTFQEPAQPQPRDEECSTEVVAIIAGCYAEGITRSAWKAQLRSAHAEQGPRVTAPAMVFGGKEAPRCASPHDDPLVVEIKVASTIVLRVLIDMGSSVNIITWDCLKMLMHPRRDIIPLVHPILGFSGQEVNPTGMICLLVRFGNKLRSKNLEVDFLVVDVPTAYNGGVLHIRLSTVLMPLLLRSPSLSIQGVGGFVPRVLTLGGRRDKLHLLRVTALIGGPLMLIHIVERGLASSLAPWPGPPQLQPSPTPPLASTTTPSFWLHRRPDQPSAFPNAAAFHRSLHPPGEYLGHGYFLLGDLRGIRSPRMRVKQRDPALIKLVDGHWVQLGKWPLRISKGWLAPEWWGRDP</sequence>
<protein>
    <recommendedName>
        <fullName evidence="4">Peptidase A2 domain-containing protein</fullName>
    </recommendedName>
</protein>
<evidence type="ECO:0008006" key="4">
    <source>
        <dbReference type="Google" id="ProtNLM"/>
    </source>
</evidence>
<dbReference type="PANTHER" id="PTHR33240">
    <property type="entry name" value="OS08G0508500 PROTEIN"/>
    <property type="match status" value="1"/>
</dbReference>
<dbReference type="AlphaFoldDB" id="A0A9Q1QBA9"/>
<gene>
    <name evidence="2" type="ORF">Cgig2_025021</name>
</gene>
<accession>A0A9Q1QBA9</accession>
<feature type="compositionally biased region" description="Pro residues" evidence="1">
    <location>
        <begin position="332"/>
        <end position="345"/>
    </location>
</feature>
<reference evidence="2" key="1">
    <citation type="submission" date="2022-04" db="EMBL/GenBank/DDBJ databases">
        <title>Carnegiea gigantea Genome sequencing and assembly v2.</title>
        <authorList>
            <person name="Copetti D."/>
            <person name="Sanderson M.J."/>
            <person name="Burquez A."/>
            <person name="Wojciechowski M.F."/>
        </authorList>
    </citation>
    <scope>NUCLEOTIDE SEQUENCE</scope>
    <source>
        <strain evidence="2">SGP5-SGP5p</strain>
        <tissue evidence="2">Aerial part</tissue>
    </source>
</reference>
<dbReference type="EMBL" id="JAKOGI010000465">
    <property type="protein sequence ID" value="KAJ8434595.1"/>
    <property type="molecule type" value="Genomic_DNA"/>
</dbReference>
<proteinExistence type="predicted"/>
<evidence type="ECO:0000313" key="3">
    <source>
        <dbReference type="Proteomes" id="UP001153076"/>
    </source>
</evidence>
<dbReference type="CDD" id="cd00303">
    <property type="entry name" value="retropepsin_like"/>
    <property type="match status" value="1"/>
</dbReference>
<keyword evidence="3" id="KW-1185">Reference proteome</keyword>
<name>A0A9Q1QBA9_9CARY</name>
<comment type="caution">
    <text evidence="2">The sequence shown here is derived from an EMBL/GenBank/DDBJ whole genome shotgun (WGS) entry which is preliminary data.</text>
</comment>
<evidence type="ECO:0000313" key="2">
    <source>
        <dbReference type="EMBL" id="KAJ8434595.1"/>
    </source>
</evidence>
<dbReference type="Proteomes" id="UP001153076">
    <property type="component" value="Unassembled WGS sequence"/>
</dbReference>